<dbReference type="OrthoDB" id="9801186at2"/>
<comment type="similarity">
    <text evidence="2">Belongs to the zinc-containing alcohol dehydrogenase family. Quinone oxidoreductase subfamily.</text>
</comment>
<keyword evidence="2" id="KW-0560">Oxidoreductase</keyword>
<dbReference type="NCBIfam" id="TIGR02817">
    <property type="entry name" value="adh_fam_1"/>
    <property type="match status" value="1"/>
</dbReference>
<evidence type="ECO:0000256" key="1">
    <source>
        <dbReference type="ARBA" id="ARBA00022857"/>
    </source>
</evidence>
<proteinExistence type="inferred from homology"/>
<protein>
    <recommendedName>
        <fullName evidence="2">Zinc-type alcohol dehydrogenase-like protein</fullName>
    </recommendedName>
</protein>
<dbReference type="Proteomes" id="UP000198815">
    <property type="component" value="Unassembled WGS sequence"/>
</dbReference>
<dbReference type="CDD" id="cd08252">
    <property type="entry name" value="AL_MDR"/>
    <property type="match status" value="1"/>
</dbReference>
<dbReference type="GO" id="GO:0016491">
    <property type="term" value="F:oxidoreductase activity"/>
    <property type="evidence" value="ECO:0007669"/>
    <property type="project" value="UniProtKB-KW"/>
</dbReference>
<dbReference type="PANTHER" id="PTHR44154:SF1">
    <property type="entry name" value="QUINONE OXIDOREDUCTASE"/>
    <property type="match status" value="1"/>
</dbReference>
<dbReference type="Gene3D" id="3.40.50.720">
    <property type="entry name" value="NAD(P)-binding Rossmann-like Domain"/>
    <property type="match status" value="1"/>
</dbReference>
<name>A0A1H9RY60_9ACTN</name>
<keyword evidence="2" id="KW-0479">Metal-binding</keyword>
<accession>A0A1H9RY60</accession>
<dbReference type="RefSeq" id="WP_091969078.1">
    <property type="nucleotide sequence ID" value="NZ_FOGZ01000010.1"/>
</dbReference>
<dbReference type="InterPro" id="IPR051603">
    <property type="entry name" value="Zinc-ADH_QOR/CCCR"/>
</dbReference>
<dbReference type="STRING" id="64702.SAMN05443377_11022"/>
<dbReference type="EMBL" id="FOGZ01000010">
    <property type="protein sequence ID" value="SER77594.1"/>
    <property type="molecule type" value="Genomic_DNA"/>
</dbReference>
<dbReference type="Pfam" id="PF08240">
    <property type="entry name" value="ADH_N"/>
    <property type="match status" value="1"/>
</dbReference>
<gene>
    <name evidence="4" type="ORF">SAMN05443377_11022</name>
</gene>
<dbReference type="InterPro" id="IPR036291">
    <property type="entry name" value="NAD(P)-bd_dom_sf"/>
</dbReference>
<feature type="domain" description="Enoyl reductase (ER)" evidence="3">
    <location>
        <begin position="22"/>
        <end position="343"/>
    </location>
</feature>
<evidence type="ECO:0000313" key="4">
    <source>
        <dbReference type="EMBL" id="SER77594.1"/>
    </source>
</evidence>
<evidence type="ECO:0000256" key="2">
    <source>
        <dbReference type="RuleBase" id="RU364000"/>
    </source>
</evidence>
<dbReference type="GO" id="GO:0008270">
    <property type="term" value="F:zinc ion binding"/>
    <property type="evidence" value="ECO:0007669"/>
    <property type="project" value="InterPro"/>
</dbReference>
<keyword evidence="2" id="KW-0862">Zinc</keyword>
<dbReference type="SUPFAM" id="SSF51735">
    <property type="entry name" value="NAD(P)-binding Rossmann-fold domains"/>
    <property type="match status" value="1"/>
</dbReference>
<dbReference type="InterPro" id="IPR013154">
    <property type="entry name" value="ADH-like_N"/>
</dbReference>
<dbReference type="Pfam" id="PF13602">
    <property type="entry name" value="ADH_zinc_N_2"/>
    <property type="match status" value="1"/>
</dbReference>
<dbReference type="AlphaFoldDB" id="A0A1H9RY60"/>
<dbReference type="InterPro" id="IPR020843">
    <property type="entry name" value="ER"/>
</dbReference>
<evidence type="ECO:0000313" key="5">
    <source>
        <dbReference type="Proteomes" id="UP000198815"/>
    </source>
</evidence>
<dbReference type="SMART" id="SM00829">
    <property type="entry name" value="PKS_ER"/>
    <property type="match status" value="1"/>
</dbReference>
<dbReference type="SUPFAM" id="SSF50129">
    <property type="entry name" value="GroES-like"/>
    <property type="match status" value="1"/>
</dbReference>
<dbReference type="Gene3D" id="3.90.180.10">
    <property type="entry name" value="Medium-chain alcohol dehydrogenases, catalytic domain"/>
    <property type="match status" value="1"/>
</dbReference>
<keyword evidence="5" id="KW-1185">Reference proteome</keyword>
<evidence type="ECO:0000259" key="3">
    <source>
        <dbReference type="SMART" id="SM00829"/>
    </source>
</evidence>
<reference evidence="4 5" key="1">
    <citation type="submission" date="2016-10" db="EMBL/GenBank/DDBJ databases">
        <authorList>
            <person name="de Groot N.N."/>
        </authorList>
    </citation>
    <scope>NUCLEOTIDE SEQUENCE [LARGE SCALE GENOMIC DNA]</scope>
    <source>
        <strain evidence="4 5">DSM 16859</strain>
    </source>
</reference>
<sequence>MASEPAAKFPTTIPAVVTRAGGPIEGPESLVDTTIPAPGPASGHDLLVDVQAISVNPVDTKLRVAGPGEAGERVLGWDASGIVLAVGPQTSLFQAGDEVYYAGSIDRPGSYQRIQLVDERIVARKPISLSHEQAAAMPLTGLTAWEGLFDKFGLEKRSRGTLLVIGAAGGVGSMVIQLAKALTGLTVIATASRPQSQAWVRELGADHLVDHHDPQLAQHIRQLAPEGVDYIYSTHSAGLTSLFASVTRPFGHILATDEPTDIDYLALKDKALSWHWEFMFARPLNHAADLVRQHEILERIAQLVDSGTLRTTLTAVAGPVDARHLRAAHADLEAGHVRGKMALSWQD</sequence>
<dbReference type="InterPro" id="IPR014182">
    <property type="entry name" value="ADH_Zn_typ-1"/>
</dbReference>
<keyword evidence="1" id="KW-0521">NADP</keyword>
<dbReference type="InterPro" id="IPR011032">
    <property type="entry name" value="GroES-like_sf"/>
</dbReference>
<organism evidence="4 5">
    <name type="scientific">Propionibacterium cyclohexanicum</name>
    <dbReference type="NCBI Taxonomy" id="64702"/>
    <lineage>
        <taxon>Bacteria</taxon>
        <taxon>Bacillati</taxon>
        <taxon>Actinomycetota</taxon>
        <taxon>Actinomycetes</taxon>
        <taxon>Propionibacteriales</taxon>
        <taxon>Propionibacteriaceae</taxon>
        <taxon>Propionibacterium</taxon>
    </lineage>
</organism>
<dbReference type="PANTHER" id="PTHR44154">
    <property type="entry name" value="QUINONE OXIDOREDUCTASE"/>
    <property type="match status" value="1"/>
</dbReference>